<dbReference type="Proteomes" id="UP001303473">
    <property type="component" value="Unassembled WGS sequence"/>
</dbReference>
<organism evidence="5 6">
    <name type="scientific">Diplogelasinospora grovesii</name>
    <dbReference type="NCBI Taxonomy" id="303347"/>
    <lineage>
        <taxon>Eukaryota</taxon>
        <taxon>Fungi</taxon>
        <taxon>Dikarya</taxon>
        <taxon>Ascomycota</taxon>
        <taxon>Pezizomycotina</taxon>
        <taxon>Sordariomycetes</taxon>
        <taxon>Sordariomycetidae</taxon>
        <taxon>Sordariales</taxon>
        <taxon>Diplogelasinosporaceae</taxon>
        <taxon>Diplogelasinospora</taxon>
    </lineage>
</organism>
<comment type="subunit">
    <text evidence="2">Component of the NuA4 histone acetyltransferase complex.</text>
</comment>
<name>A0AAN6S037_9PEZI</name>
<evidence type="ECO:0000313" key="5">
    <source>
        <dbReference type="EMBL" id="KAK3935524.1"/>
    </source>
</evidence>
<dbReference type="InterPro" id="IPR051219">
    <property type="entry name" value="Heterochromatin_chromo-domain"/>
</dbReference>
<reference evidence="6" key="1">
    <citation type="journal article" date="2023" name="Mol. Phylogenet. Evol.">
        <title>Genome-scale phylogeny and comparative genomics of the fungal order Sordariales.</title>
        <authorList>
            <person name="Hensen N."/>
            <person name="Bonometti L."/>
            <person name="Westerberg I."/>
            <person name="Brannstrom I.O."/>
            <person name="Guillou S."/>
            <person name="Cros-Aarteil S."/>
            <person name="Calhoun S."/>
            <person name="Haridas S."/>
            <person name="Kuo A."/>
            <person name="Mondo S."/>
            <person name="Pangilinan J."/>
            <person name="Riley R."/>
            <person name="LaButti K."/>
            <person name="Andreopoulos B."/>
            <person name="Lipzen A."/>
            <person name="Chen C."/>
            <person name="Yan M."/>
            <person name="Daum C."/>
            <person name="Ng V."/>
            <person name="Clum A."/>
            <person name="Steindorff A."/>
            <person name="Ohm R.A."/>
            <person name="Martin F."/>
            <person name="Silar P."/>
            <person name="Natvig D.O."/>
            <person name="Lalanne C."/>
            <person name="Gautier V."/>
            <person name="Ament-Velasquez S.L."/>
            <person name="Kruys A."/>
            <person name="Hutchinson M.I."/>
            <person name="Powell A.J."/>
            <person name="Barry K."/>
            <person name="Miller A.N."/>
            <person name="Grigoriev I.V."/>
            <person name="Debuchy R."/>
            <person name="Gladieux P."/>
            <person name="Hiltunen Thoren M."/>
            <person name="Johannesson H."/>
        </authorList>
    </citation>
    <scope>NUCLEOTIDE SEQUENCE [LARGE SCALE GENOMIC DNA]</scope>
    <source>
        <strain evidence="6">CBS 340.73</strain>
    </source>
</reference>
<feature type="non-terminal residue" evidence="5">
    <location>
        <position position="1"/>
    </location>
</feature>
<dbReference type="EMBL" id="MU853920">
    <property type="protein sequence ID" value="KAK3935524.1"/>
    <property type="molecule type" value="Genomic_DNA"/>
</dbReference>
<sequence>EVNTLLSKWTQGRTTWYLIKWKGFKDKYNTWEKQRDINAELVNEFEASYEGNHFVIKQLLGKRTRRGRIEYLVKWKGGNES</sequence>
<evidence type="ECO:0000256" key="3">
    <source>
        <dbReference type="ARBA" id="ARBA00023242"/>
    </source>
</evidence>
<dbReference type="CDD" id="cd00024">
    <property type="entry name" value="CD_CSD"/>
    <property type="match status" value="2"/>
</dbReference>
<dbReference type="Pfam" id="PF00385">
    <property type="entry name" value="Chromo"/>
    <property type="match status" value="1"/>
</dbReference>
<keyword evidence="3" id="KW-0539">Nucleus</keyword>
<dbReference type="Gene3D" id="2.40.50.40">
    <property type="match status" value="2"/>
</dbReference>
<dbReference type="GO" id="GO:0005634">
    <property type="term" value="C:nucleus"/>
    <property type="evidence" value="ECO:0007669"/>
    <property type="project" value="UniProtKB-SubCell"/>
</dbReference>
<dbReference type="InterPro" id="IPR023780">
    <property type="entry name" value="Chromo_domain"/>
</dbReference>
<evidence type="ECO:0000256" key="2">
    <source>
        <dbReference type="ARBA" id="ARBA00011353"/>
    </source>
</evidence>
<dbReference type="InterPro" id="IPR016197">
    <property type="entry name" value="Chromo-like_dom_sf"/>
</dbReference>
<feature type="domain" description="Chromo" evidence="4">
    <location>
        <begin position="1"/>
        <end position="37"/>
    </location>
</feature>
<comment type="caution">
    <text evidence="5">The sequence shown here is derived from an EMBL/GenBank/DDBJ whole genome shotgun (WGS) entry which is preliminary data.</text>
</comment>
<dbReference type="InterPro" id="IPR000953">
    <property type="entry name" value="Chromo/chromo_shadow_dom"/>
</dbReference>
<dbReference type="PROSITE" id="PS50013">
    <property type="entry name" value="CHROMO_2"/>
    <property type="match status" value="2"/>
</dbReference>
<dbReference type="AlphaFoldDB" id="A0AAN6S037"/>
<evidence type="ECO:0000259" key="4">
    <source>
        <dbReference type="PROSITE" id="PS50013"/>
    </source>
</evidence>
<protein>
    <recommendedName>
        <fullName evidence="4">Chromo domain-containing protein</fullName>
    </recommendedName>
</protein>
<dbReference type="PANTHER" id="PTHR22812">
    <property type="entry name" value="CHROMOBOX PROTEIN"/>
    <property type="match status" value="1"/>
</dbReference>
<dbReference type="SUPFAM" id="SSF54160">
    <property type="entry name" value="Chromo domain-like"/>
    <property type="match status" value="2"/>
</dbReference>
<feature type="domain" description="Chromo" evidence="4">
    <location>
        <begin position="54"/>
        <end position="81"/>
    </location>
</feature>
<dbReference type="GO" id="GO:0006338">
    <property type="term" value="P:chromatin remodeling"/>
    <property type="evidence" value="ECO:0007669"/>
    <property type="project" value="UniProtKB-ARBA"/>
</dbReference>
<keyword evidence="6" id="KW-1185">Reference proteome</keyword>
<gene>
    <name evidence="5" type="ORF">QBC46DRAFT_271564</name>
</gene>
<comment type="subcellular location">
    <subcellularLocation>
        <location evidence="1">Nucleus</location>
    </subcellularLocation>
</comment>
<proteinExistence type="predicted"/>
<accession>A0AAN6S037</accession>
<evidence type="ECO:0000313" key="6">
    <source>
        <dbReference type="Proteomes" id="UP001303473"/>
    </source>
</evidence>
<evidence type="ECO:0000256" key="1">
    <source>
        <dbReference type="ARBA" id="ARBA00004123"/>
    </source>
</evidence>